<dbReference type="PANTHER" id="PTHR11103:SF18">
    <property type="entry name" value="SLR1189 PROTEIN"/>
    <property type="match status" value="1"/>
</dbReference>
<keyword evidence="6" id="KW-1185">Reference proteome</keyword>
<dbReference type="Gene3D" id="3.20.20.330">
    <property type="entry name" value="Homocysteine-binding-like domain"/>
    <property type="match status" value="1"/>
</dbReference>
<accession>A0ABV0D4U8</accession>
<comment type="cofactor">
    <cofactor evidence="3">
        <name>Zn(2+)</name>
        <dbReference type="ChEBI" id="CHEBI:29105"/>
    </cofactor>
</comment>
<dbReference type="PROSITE" id="PS50970">
    <property type="entry name" value="HCY"/>
    <property type="match status" value="1"/>
</dbReference>
<reference evidence="5 6" key="1">
    <citation type="submission" date="2024-05" db="EMBL/GenBank/DDBJ databases">
        <title>Genome sequencing of Marine Estuary Bacteria, Pseudoalteromonas distincta strain FA, Psychrobacter proteolyticus strain EA, and Shewanella baltica strain CA.</title>
        <authorList>
            <person name="Dieffenbach S.A."/>
            <person name="Maclea K.S."/>
        </authorList>
    </citation>
    <scope>NUCLEOTIDE SEQUENCE [LARGE SCALE GENOMIC DNA]</scope>
    <source>
        <strain evidence="5 6">EA</strain>
    </source>
</reference>
<gene>
    <name evidence="5" type="ORF">ABFV72_02715</name>
</gene>
<evidence type="ECO:0000256" key="2">
    <source>
        <dbReference type="ARBA" id="ARBA00022679"/>
    </source>
</evidence>
<proteinExistence type="predicted"/>
<keyword evidence="3" id="KW-0479">Metal-binding</keyword>
<dbReference type="Pfam" id="PF02574">
    <property type="entry name" value="S-methyl_trans"/>
    <property type="match status" value="1"/>
</dbReference>
<dbReference type="InterPro" id="IPR036589">
    <property type="entry name" value="HCY_dom_sf"/>
</dbReference>
<dbReference type="InterPro" id="IPR017226">
    <property type="entry name" value="BHMT-like"/>
</dbReference>
<keyword evidence="1 3" id="KW-0489">Methyltransferase</keyword>
<protein>
    <submittedName>
        <fullName evidence="5">Homocysteine S-methyltransferase family protein</fullName>
    </submittedName>
</protein>
<dbReference type="RefSeq" id="WP_347162399.1">
    <property type="nucleotide sequence ID" value="NZ_JBDLOB010000001.1"/>
</dbReference>
<evidence type="ECO:0000256" key="1">
    <source>
        <dbReference type="ARBA" id="ARBA00022603"/>
    </source>
</evidence>
<dbReference type="Proteomes" id="UP001414441">
    <property type="component" value="Unassembled WGS sequence"/>
</dbReference>
<keyword evidence="2 3" id="KW-0808">Transferase</keyword>
<evidence type="ECO:0000256" key="3">
    <source>
        <dbReference type="PROSITE-ProRule" id="PRU00333"/>
    </source>
</evidence>
<feature type="binding site" evidence="3">
    <location>
        <position position="283"/>
    </location>
    <ligand>
        <name>Zn(2+)</name>
        <dbReference type="ChEBI" id="CHEBI:29105"/>
    </ligand>
</feature>
<organism evidence="5 6">
    <name type="scientific">Psychrobacter proteolyticus</name>
    <dbReference type="NCBI Taxonomy" id="147825"/>
    <lineage>
        <taxon>Bacteria</taxon>
        <taxon>Pseudomonadati</taxon>
        <taxon>Pseudomonadota</taxon>
        <taxon>Gammaproteobacteria</taxon>
        <taxon>Moraxellales</taxon>
        <taxon>Moraxellaceae</taxon>
        <taxon>Psychrobacter</taxon>
    </lineage>
</organism>
<dbReference type="PIRSF" id="PIRSF037505">
    <property type="entry name" value="Betaine_HMT"/>
    <property type="match status" value="1"/>
</dbReference>
<sequence length="318" mass="34424">MTIIDGGLGRELAKRGAPFRQPEWSALAMIEAPEIVRDVHRAFIQSGAAVITTNSYALVPFHIGEERFANQAQALATSAGEMARAAVEMEGRNTKIAGSIPPLFGSYRADLFDADHVEDIATPLIKGLSEYVDFWLAETQSLIAESVAVRELLDTLDTDNKPLWVSFTLEDSEHLDVPRLRSGETVEEAVTKMADINVEAILFNCCQPEVIEQALDVAQSVLQDKDAAHIKLGAYANAFPPQPKDATANDGLDEVRDDLTPPAYLVWAKKWQTQGASLIGGCCGIGPEHIQALSQHFTSTLTTGTLTTDTLTTGTSTK</sequence>
<keyword evidence="3" id="KW-0862">Zinc</keyword>
<comment type="caution">
    <text evidence="5">The sequence shown here is derived from an EMBL/GenBank/DDBJ whole genome shotgun (WGS) entry which is preliminary data.</text>
</comment>
<evidence type="ECO:0000259" key="4">
    <source>
        <dbReference type="PROSITE" id="PS50970"/>
    </source>
</evidence>
<dbReference type="EMBL" id="JBDLOB010000001">
    <property type="protein sequence ID" value="MEN8624918.1"/>
    <property type="molecule type" value="Genomic_DNA"/>
</dbReference>
<evidence type="ECO:0000313" key="6">
    <source>
        <dbReference type="Proteomes" id="UP001414441"/>
    </source>
</evidence>
<feature type="binding site" evidence="3">
    <location>
        <position position="205"/>
    </location>
    <ligand>
        <name>Zn(2+)</name>
        <dbReference type="ChEBI" id="CHEBI:29105"/>
    </ligand>
</feature>
<dbReference type="InterPro" id="IPR003726">
    <property type="entry name" value="HCY_dom"/>
</dbReference>
<dbReference type="PANTHER" id="PTHR11103">
    <property type="entry name" value="SLR1189 PROTEIN"/>
    <property type="match status" value="1"/>
</dbReference>
<name>A0ABV0D4U8_9GAMM</name>
<dbReference type="SUPFAM" id="SSF82282">
    <property type="entry name" value="Homocysteine S-methyltransferase"/>
    <property type="match status" value="1"/>
</dbReference>
<evidence type="ECO:0000313" key="5">
    <source>
        <dbReference type="EMBL" id="MEN8624918.1"/>
    </source>
</evidence>
<feature type="binding site" evidence="3">
    <location>
        <position position="282"/>
    </location>
    <ligand>
        <name>Zn(2+)</name>
        <dbReference type="ChEBI" id="CHEBI:29105"/>
    </ligand>
</feature>
<feature type="domain" description="Hcy-binding" evidence="4">
    <location>
        <begin position="1"/>
        <end position="297"/>
    </location>
</feature>